<dbReference type="EMBL" id="KQ994553">
    <property type="protein sequence ID" value="KZV47880.1"/>
    <property type="molecule type" value="Genomic_DNA"/>
</dbReference>
<proteinExistence type="predicted"/>
<protein>
    <submittedName>
        <fullName evidence="1">Uncharacterized protein</fullName>
    </submittedName>
</protein>
<organism evidence="1 2">
    <name type="scientific">Dorcoceras hygrometricum</name>
    <dbReference type="NCBI Taxonomy" id="472368"/>
    <lineage>
        <taxon>Eukaryota</taxon>
        <taxon>Viridiplantae</taxon>
        <taxon>Streptophyta</taxon>
        <taxon>Embryophyta</taxon>
        <taxon>Tracheophyta</taxon>
        <taxon>Spermatophyta</taxon>
        <taxon>Magnoliopsida</taxon>
        <taxon>eudicotyledons</taxon>
        <taxon>Gunneridae</taxon>
        <taxon>Pentapetalae</taxon>
        <taxon>asterids</taxon>
        <taxon>lamiids</taxon>
        <taxon>Lamiales</taxon>
        <taxon>Gesneriaceae</taxon>
        <taxon>Didymocarpoideae</taxon>
        <taxon>Trichosporeae</taxon>
        <taxon>Loxocarpinae</taxon>
        <taxon>Dorcoceras</taxon>
    </lineage>
</organism>
<dbReference type="Proteomes" id="UP000250235">
    <property type="component" value="Unassembled WGS sequence"/>
</dbReference>
<reference evidence="1 2" key="1">
    <citation type="journal article" date="2015" name="Proc. Natl. Acad. Sci. U.S.A.">
        <title>The resurrection genome of Boea hygrometrica: A blueprint for survival of dehydration.</title>
        <authorList>
            <person name="Xiao L."/>
            <person name="Yang G."/>
            <person name="Zhang L."/>
            <person name="Yang X."/>
            <person name="Zhao S."/>
            <person name="Ji Z."/>
            <person name="Zhou Q."/>
            <person name="Hu M."/>
            <person name="Wang Y."/>
            <person name="Chen M."/>
            <person name="Xu Y."/>
            <person name="Jin H."/>
            <person name="Xiao X."/>
            <person name="Hu G."/>
            <person name="Bao F."/>
            <person name="Hu Y."/>
            <person name="Wan P."/>
            <person name="Li L."/>
            <person name="Deng X."/>
            <person name="Kuang T."/>
            <person name="Xiang C."/>
            <person name="Zhu J.K."/>
            <person name="Oliver M.J."/>
            <person name="He Y."/>
        </authorList>
    </citation>
    <scope>NUCLEOTIDE SEQUENCE [LARGE SCALE GENOMIC DNA]</scope>
    <source>
        <strain evidence="2">cv. XS01</strain>
    </source>
</reference>
<accession>A0A2Z7CLC6</accession>
<keyword evidence="2" id="KW-1185">Reference proteome</keyword>
<gene>
    <name evidence="1" type="ORF">F511_29053</name>
</gene>
<evidence type="ECO:0000313" key="1">
    <source>
        <dbReference type="EMBL" id="KZV47880.1"/>
    </source>
</evidence>
<evidence type="ECO:0000313" key="2">
    <source>
        <dbReference type="Proteomes" id="UP000250235"/>
    </source>
</evidence>
<sequence>MKDRIKLRLAHDPQAQTLLAYIKDGKTRRFWQSEGLLCTKGNRYMYRCMEAYAGKYSKNAMIPSGRDIRAFIAHWHLWKNDTIGHTFRKMFRPL</sequence>
<name>A0A2Z7CLC6_9LAMI</name>
<dbReference type="AlphaFoldDB" id="A0A2Z7CLC6"/>